<evidence type="ECO:0000313" key="5">
    <source>
        <dbReference type="Proteomes" id="UP000318995"/>
    </source>
</evidence>
<dbReference type="Gene3D" id="3.40.1670.10">
    <property type="entry name" value="UbiD C-terminal domain-like"/>
    <property type="match status" value="1"/>
</dbReference>
<dbReference type="GO" id="GO:0005737">
    <property type="term" value="C:cytoplasm"/>
    <property type="evidence" value="ECO:0007669"/>
    <property type="project" value="TreeGrafter"/>
</dbReference>
<evidence type="ECO:0000259" key="2">
    <source>
        <dbReference type="Pfam" id="PF20695"/>
    </source>
</evidence>
<dbReference type="PANTHER" id="PTHR30108:SF7">
    <property type="entry name" value="3-POLYPRENYL-4-HYDROXYBENZOATE DECARBOXYLASE"/>
    <property type="match status" value="1"/>
</dbReference>
<comment type="caution">
    <text evidence="4">The sequence shown here is derived from an EMBL/GenBank/DDBJ whole genome shotgun (WGS) entry which is preliminary data.</text>
</comment>
<dbReference type="GO" id="GO:0018799">
    <property type="term" value="F:4-hydroxybenzoate decarboxylase activity"/>
    <property type="evidence" value="ECO:0007669"/>
    <property type="project" value="UniProtKB-EC"/>
</dbReference>
<evidence type="ECO:0000259" key="1">
    <source>
        <dbReference type="Pfam" id="PF01977"/>
    </source>
</evidence>
<name>A0A5C5W956_9BACT</name>
<keyword evidence="4" id="KW-0456">Lyase</keyword>
<dbReference type="EMBL" id="SJPH01000003">
    <property type="protein sequence ID" value="TWT46725.1"/>
    <property type="molecule type" value="Genomic_DNA"/>
</dbReference>
<dbReference type="AlphaFoldDB" id="A0A5C5W956"/>
<dbReference type="Pfam" id="PF20696">
    <property type="entry name" value="UbiD_C"/>
    <property type="match status" value="1"/>
</dbReference>
<accession>A0A5C5W956</accession>
<dbReference type="InterPro" id="IPR048304">
    <property type="entry name" value="UbiD_Rift_dom"/>
</dbReference>
<dbReference type="Proteomes" id="UP000318995">
    <property type="component" value="Unassembled WGS sequence"/>
</dbReference>
<dbReference type="InterPro" id="IPR002830">
    <property type="entry name" value="UbiD"/>
</dbReference>
<dbReference type="SUPFAM" id="SSF50475">
    <property type="entry name" value="FMN-binding split barrel"/>
    <property type="match status" value="1"/>
</dbReference>
<proteinExistence type="predicted"/>
<dbReference type="SUPFAM" id="SSF143968">
    <property type="entry name" value="UbiD C-terminal domain-like"/>
    <property type="match status" value="2"/>
</dbReference>
<feature type="domain" description="3-octaprenyl-4-hydroxybenzoate carboxy-lyase-like N-terminal" evidence="2">
    <location>
        <begin position="11"/>
        <end position="87"/>
    </location>
</feature>
<organism evidence="4 5">
    <name type="scientific">Botrimarina hoheduenensis</name>
    <dbReference type="NCBI Taxonomy" id="2528000"/>
    <lineage>
        <taxon>Bacteria</taxon>
        <taxon>Pseudomonadati</taxon>
        <taxon>Planctomycetota</taxon>
        <taxon>Planctomycetia</taxon>
        <taxon>Pirellulales</taxon>
        <taxon>Lacipirellulaceae</taxon>
        <taxon>Botrimarina</taxon>
    </lineage>
</organism>
<keyword evidence="5" id="KW-1185">Reference proteome</keyword>
<dbReference type="PANTHER" id="PTHR30108">
    <property type="entry name" value="3-OCTAPRENYL-4-HYDROXYBENZOATE CARBOXY-LYASE-RELATED"/>
    <property type="match status" value="1"/>
</dbReference>
<dbReference type="InterPro" id="IPR049383">
    <property type="entry name" value="UbiD-like_N"/>
</dbReference>
<protein>
    <submittedName>
        <fullName evidence="4">4-hydroxybenzoate decarboxylase subunit C</fullName>
        <ecNumber evidence="4">4.1.1.61</ecNumber>
    </submittedName>
</protein>
<dbReference type="OrthoDB" id="9809841at2"/>
<gene>
    <name evidence="4" type="ORF">Pla111_18260</name>
</gene>
<dbReference type="InterPro" id="IPR049381">
    <property type="entry name" value="UbiD-like_C"/>
</dbReference>
<dbReference type="Pfam" id="PF20695">
    <property type="entry name" value="UbiD_N"/>
    <property type="match status" value="1"/>
</dbReference>
<dbReference type="RefSeq" id="WP_146573461.1">
    <property type="nucleotide sequence ID" value="NZ_SJPH01000003.1"/>
</dbReference>
<reference evidence="4 5" key="1">
    <citation type="submission" date="2019-02" db="EMBL/GenBank/DDBJ databases">
        <title>Deep-cultivation of Planctomycetes and their phenomic and genomic characterization uncovers novel biology.</title>
        <authorList>
            <person name="Wiegand S."/>
            <person name="Jogler M."/>
            <person name="Boedeker C."/>
            <person name="Pinto D."/>
            <person name="Vollmers J."/>
            <person name="Rivas-Marin E."/>
            <person name="Kohn T."/>
            <person name="Peeters S.H."/>
            <person name="Heuer A."/>
            <person name="Rast P."/>
            <person name="Oberbeckmann S."/>
            <person name="Bunk B."/>
            <person name="Jeske O."/>
            <person name="Meyerdierks A."/>
            <person name="Storesund J.E."/>
            <person name="Kallscheuer N."/>
            <person name="Luecker S."/>
            <person name="Lage O.M."/>
            <person name="Pohl T."/>
            <person name="Merkel B.J."/>
            <person name="Hornburger P."/>
            <person name="Mueller R.-W."/>
            <person name="Bruemmer F."/>
            <person name="Labrenz M."/>
            <person name="Spormann A.M."/>
            <person name="Op Den Camp H."/>
            <person name="Overmann J."/>
            <person name="Amann R."/>
            <person name="Jetten M.S.M."/>
            <person name="Mascher T."/>
            <person name="Medema M.H."/>
            <person name="Devos D.P."/>
            <person name="Kaster A.-K."/>
            <person name="Ovreas L."/>
            <person name="Rohde M."/>
            <person name="Galperin M.Y."/>
            <person name="Jogler C."/>
        </authorList>
    </citation>
    <scope>NUCLEOTIDE SEQUENCE [LARGE SCALE GENOMIC DNA]</scope>
    <source>
        <strain evidence="4 5">Pla111</strain>
    </source>
</reference>
<evidence type="ECO:0000259" key="3">
    <source>
        <dbReference type="Pfam" id="PF20696"/>
    </source>
</evidence>
<sequence>MAPRSLRDSVNDLEQHGRLRRIDAPIDAYLEAAAIHRRVFQAGGPALLFTSVVGCRFPMVSNLFGTLDRSRFMFRHTYDAVQRLIELKIDPTRALRSPLRYATAPLAALTMLPKSVRSGPAVRQETTLSALPHLVSWPRDGGPFVTLPQVYTEDPHAPGLMKSNLGMYRIQLAGNDYKADREVGLHYQLHRSIGVHQAAAMRAGQPFRVNVFVGGSPAMNLAAVMPLPEGMSELTFAGALAGRRIRMIRRPDSLPVYAEADFTLCGTVVPGPEGARGLPAMKREGPFGDHLGYYSLEHPFPVLRIDHVYHRPDPIWAFTVVGRPPQEDTAFGELIHDLTGPVIPTVLPGVVGVNAVDAAGVHPLLLALGSERYMPFYKTDRPAEILTQACAILGQGQLSLAKFLFIADAGCWPDKPSAEHDLHAIRPFFAEVLRRADWTRDLHFHTQTTIDTLDYSGDTINAGSKVVIAAAGPPRFDLATALPATMAPLPEGFAAARVVMPGVVAVRGPRLPNPTFNYDAARRGDAAGEAIEAAGLAAAHSRAPADIERLCRGLSLEHPLCAFRMIVVVDDPAFVATPHGAESTGRINNWLWTTFTKANPAADIWGVKPYTRRKHWACQGPLVIDARTKPHHAPVMEEDPAVSAKIEAMAASGGPLAGLF</sequence>
<feature type="domain" description="3-octaprenyl-4-hydroxybenzoate carboxy-lyase-like C-terminal" evidence="3">
    <location>
        <begin position="331"/>
        <end position="470"/>
    </location>
</feature>
<dbReference type="Pfam" id="PF01977">
    <property type="entry name" value="UbiD"/>
    <property type="match status" value="1"/>
</dbReference>
<feature type="domain" description="3-octaprenyl-4-hydroxybenzoate carboxy-lyase-like Rift-related" evidence="1">
    <location>
        <begin position="124"/>
        <end position="324"/>
    </location>
</feature>
<evidence type="ECO:0000313" key="4">
    <source>
        <dbReference type="EMBL" id="TWT46725.1"/>
    </source>
</evidence>
<dbReference type="EC" id="4.1.1.61" evidence="4"/>